<dbReference type="RefSeq" id="WP_039342278.1">
    <property type="nucleotide sequence ID" value="NZ_PGEZ01000002.1"/>
</dbReference>
<keyword evidence="2" id="KW-1133">Transmembrane helix</keyword>
<comment type="caution">
    <text evidence="3">The sequence shown here is derived from an EMBL/GenBank/DDBJ whole genome shotgun (WGS) entry which is preliminary data.</text>
</comment>
<dbReference type="AlphaFoldDB" id="A0A0B2BN06"/>
<feature type="region of interest" description="Disordered" evidence="1">
    <location>
        <begin position="1"/>
        <end position="21"/>
    </location>
</feature>
<evidence type="ECO:0000313" key="3">
    <source>
        <dbReference type="EMBL" id="PJJ53777.1"/>
    </source>
</evidence>
<feature type="transmembrane region" description="Helical" evidence="2">
    <location>
        <begin position="62"/>
        <end position="79"/>
    </location>
</feature>
<accession>A0A0B2BN06</accession>
<organism evidence="3 4">
    <name type="scientific">Mumia flava</name>
    <dbReference type="NCBI Taxonomy" id="1348852"/>
    <lineage>
        <taxon>Bacteria</taxon>
        <taxon>Bacillati</taxon>
        <taxon>Actinomycetota</taxon>
        <taxon>Actinomycetes</taxon>
        <taxon>Propionibacteriales</taxon>
        <taxon>Nocardioidaceae</taxon>
        <taxon>Mumia</taxon>
    </lineage>
</organism>
<protein>
    <submittedName>
        <fullName evidence="3">Uncharacterized protein</fullName>
    </submittedName>
</protein>
<evidence type="ECO:0000256" key="1">
    <source>
        <dbReference type="SAM" id="MobiDB-lite"/>
    </source>
</evidence>
<gene>
    <name evidence="3" type="ORF">CLV56_3272</name>
</gene>
<feature type="transmembrane region" description="Helical" evidence="2">
    <location>
        <begin position="30"/>
        <end position="50"/>
    </location>
</feature>
<dbReference type="Proteomes" id="UP000230842">
    <property type="component" value="Unassembled WGS sequence"/>
</dbReference>
<keyword evidence="4" id="KW-1185">Reference proteome</keyword>
<proteinExistence type="predicted"/>
<dbReference type="EMBL" id="PGEZ01000002">
    <property type="protein sequence ID" value="PJJ53777.1"/>
    <property type="molecule type" value="Genomic_DNA"/>
</dbReference>
<name>A0A0B2BN06_9ACTN</name>
<reference evidence="3 4" key="1">
    <citation type="submission" date="2017-11" db="EMBL/GenBank/DDBJ databases">
        <title>Genomic Encyclopedia of Archaeal and Bacterial Type Strains, Phase II (KMG-II): From Individual Species to Whole Genera.</title>
        <authorList>
            <person name="Goeker M."/>
        </authorList>
    </citation>
    <scope>NUCLEOTIDE SEQUENCE [LARGE SCALE GENOMIC DNA]</scope>
    <source>
        <strain evidence="3 4">DSM 27763</strain>
    </source>
</reference>
<dbReference type="Pfam" id="PF19870">
    <property type="entry name" value="DUF6343"/>
    <property type="match status" value="1"/>
</dbReference>
<dbReference type="InterPro" id="IPR045924">
    <property type="entry name" value="DUF6343"/>
</dbReference>
<keyword evidence="2" id="KW-0812">Transmembrane</keyword>
<evidence type="ECO:0000313" key="4">
    <source>
        <dbReference type="Proteomes" id="UP000230842"/>
    </source>
</evidence>
<evidence type="ECO:0000256" key="2">
    <source>
        <dbReference type="SAM" id="Phobius"/>
    </source>
</evidence>
<keyword evidence="2" id="KW-0472">Membrane</keyword>
<sequence length="92" mass="9677">MSASSSHFGPHLQHTGTEPTKARSPYRLRLVLAIGGAILFAVAAAGAFLMSDPATGVRELGVVAALLAVLAIIDAVVVARRMHREGRPRHRG</sequence>